<evidence type="ECO:0000313" key="2">
    <source>
        <dbReference type="EMBL" id="SDS06986.1"/>
    </source>
</evidence>
<dbReference type="EMBL" id="LT629762">
    <property type="protein sequence ID" value="SDS06986.1"/>
    <property type="molecule type" value="Genomic_DNA"/>
</dbReference>
<dbReference type="Proteomes" id="UP000198481">
    <property type="component" value="Chromosome I"/>
</dbReference>
<reference evidence="2 3" key="1">
    <citation type="submission" date="2016-10" db="EMBL/GenBank/DDBJ databases">
        <authorList>
            <person name="de Groot N.N."/>
        </authorList>
    </citation>
    <scope>NUCLEOTIDE SEQUENCE [LARGE SCALE GENOMIC DNA]</scope>
    <source>
        <strain evidence="2 3">LMG 26867</strain>
    </source>
</reference>
<protein>
    <submittedName>
        <fullName evidence="2">Uncharacterized protein</fullName>
    </submittedName>
</protein>
<evidence type="ECO:0000313" key="3">
    <source>
        <dbReference type="Proteomes" id="UP000198481"/>
    </source>
</evidence>
<organism evidence="2 3">
    <name type="scientific">Pseudomonas prosekii</name>
    <dbReference type="NCBI Taxonomy" id="1148509"/>
    <lineage>
        <taxon>Bacteria</taxon>
        <taxon>Pseudomonadati</taxon>
        <taxon>Pseudomonadota</taxon>
        <taxon>Gammaproteobacteria</taxon>
        <taxon>Pseudomonadales</taxon>
        <taxon>Pseudomonadaceae</taxon>
        <taxon>Pseudomonas</taxon>
    </lineage>
</organism>
<dbReference type="RefSeq" id="WP_092270661.1">
    <property type="nucleotide sequence ID" value="NZ_LT629762.1"/>
</dbReference>
<accession>A0A1H1P6U9</accession>
<dbReference type="AlphaFoldDB" id="A0A1H1P6U9"/>
<proteinExistence type="predicted"/>
<feature type="region of interest" description="Disordered" evidence="1">
    <location>
        <begin position="1"/>
        <end position="22"/>
    </location>
</feature>
<sequence length="161" mass="18179">MSKAEELAAKLKETRHTDADATTATDQAIDSWPGQVYEMYHQIEAWLKPLLEAGLSMRRNPTHVFERHLNGATYAYSIDQLVIEGNHHNITFVPIVRFTADGQGRVEIHLKDKEIPLLRTVDEHGGSHWWLQSIEQTGQQTDAVALTEVNLLSVVQEGLEL</sequence>
<gene>
    <name evidence="2" type="ORF">SAMN05216222_0628</name>
</gene>
<feature type="compositionally biased region" description="Basic and acidic residues" evidence="1">
    <location>
        <begin position="1"/>
        <end position="19"/>
    </location>
</feature>
<evidence type="ECO:0000256" key="1">
    <source>
        <dbReference type="SAM" id="MobiDB-lite"/>
    </source>
</evidence>
<name>A0A1H1P6U9_9PSED</name>